<evidence type="ECO:0000313" key="3">
    <source>
        <dbReference type="Proteomes" id="UP000797356"/>
    </source>
</evidence>
<name>A0A8K0IB71_COCNU</name>
<dbReference type="EMBL" id="CM017877">
    <property type="protein sequence ID" value="KAG1346677.1"/>
    <property type="molecule type" value="Genomic_DNA"/>
</dbReference>
<comment type="caution">
    <text evidence="2">The sequence shown here is derived from an EMBL/GenBank/DDBJ whole genome shotgun (WGS) entry which is preliminary data.</text>
</comment>
<keyword evidence="2" id="KW-0482">Metalloprotease</keyword>
<evidence type="ECO:0000313" key="2">
    <source>
        <dbReference type="EMBL" id="KAG1346677.1"/>
    </source>
</evidence>
<accession>A0A8K0IB71</accession>
<keyword evidence="1" id="KW-0812">Transmembrane</keyword>
<evidence type="ECO:0000256" key="1">
    <source>
        <dbReference type="SAM" id="Phobius"/>
    </source>
</evidence>
<keyword evidence="3" id="KW-1185">Reference proteome</keyword>
<feature type="transmembrane region" description="Helical" evidence="1">
    <location>
        <begin position="375"/>
        <end position="394"/>
    </location>
</feature>
<dbReference type="OrthoDB" id="2016698at2759"/>
<gene>
    <name evidence="2" type="ORF">COCNU_06G005060</name>
</gene>
<organism evidence="2 3">
    <name type="scientific">Cocos nucifera</name>
    <name type="common">Coconut palm</name>
    <dbReference type="NCBI Taxonomy" id="13894"/>
    <lineage>
        <taxon>Eukaryota</taxon>
        <taxon>Viridiplantae</taxon>
        <taxon>Streptophyta</taxon>
        <taxon>Embryophyta</taxon>
        <taxon>Tracheophyta</taxon>
        <taxon>Spermatophyta</taxon>
        <taxon>Magnoliopsida</taxon>
        <taxon>Liliopsida</taxon>
        <taxon>Arecaceae</taxon>
        <taxon>Arecoideae</taxon>
        <taxon>Cocoseae</taxon>
        <taxon>Attaleinae</taxon>
        <taxon>Cocos</taxon>
    </lineage>
</organism>
<feature type="transmembrane region" description="Helical" evidence="1">
    <location>
        <begin position="305"/>
        <end position="325"/>
    </location>
</feature>
<feature type="transmembrane region" description="Helical" evidence="1">
    <location>
        <begin position="248"/>
        <end position="264"/>
    </location>
</feature>
<keyword evidence="2" id="KW-0645">Protease</keyword>
<protein>
    <submittedName>
        <fullName evidence="2">Putative inactive ATP-dependent zinc metalloprotease FTSHI 1, chloroplastic</fullName>
    </submittedName>
</protein>
<reference evidence="2" key="2">
    <citation type="submission" date="2019-07" db="EMBL/GenBank/DDBJ databases">
        <authorList>
            <person name="Yang Y."/>
            <person name="Bocs S."/>
            <person name="Baudouin L."/>
        </authorList>
    </citation>
    <scope>NUCLEOTIDE SEQUENCE</scope>
    <source>
        <tissue evidence="2">Spear leaf of Hainan Tall coconut</tissue>
    </source>
</reference>
<keyword evidence="2" id="KW-0378">Hydrolase</keyword>
<keyword evidence="1" id="KW-1133">Transmembrane helix</keyword>
<feature type="transmembrane region" description="Helical" evidence="1">
    <location>
        <begin position="276"/>
        <end position="298"/>
    </location>
</feature>
<dbReference type="GO" id="GO:0008237">
    <property type="term" value="F:metallopeptidase activity"/>
    <property type="evidence" value="ECO:0007669"/>
    <property type="project" value="UniProtKB-KW"/>
</dbReference>
<keyword evidence="1" id="KW-0472">Membrane</keyword>
<dbReference type="Proteomes" id="UP000797356">
    <property type="component" value="Chromosome 6"/>
</dbReference>
<proteinExistence type="predicted"/>
<dbReference type="AlphaFoldDB" id="A0A8K0IB71"/>
<reference evidence="2" key="1">
    <citation type="journal article" date="2017" name="Gigascience">
        <title>The genome draft of coconut (Cocos nucifera).</title>
        <authorList>
            <person name="Xiao Y."/>
            <person name="Xu P."/>
            <person name="Fan H."/>
            <person name="Baudouin L."/>
            <person name="Xia W."/>
            <person name="Bocs S."/>
            <person name="Xu J."/>
            <person name="Li Q."/>
            <person name="Guo A."/>
            <person name="Zhou L."/>
            <person name="Li J."/>
            <person name="Wu Y."/>
            <person name="Ma Z."/>
            <person name="Armero A."/>
            <person name="Issali A.E."/>
            <person name="Liu N."/>
            <person name="Peng M."/>
            <person name="Yang Y."/>
        </authorList>
    </citation>
    <scope>NUCLEOTIDE SEQUENCE</scope>
    <source>
        <tissue evidence="2">Spear leaf of Hainan Tall coconut</tissue>
    </source>
</reference>
<sequence length="483" mass="53888">MASSNLHSPTTTTVGDFHLPATFRTHSRRGTAAALFQLRRASVPLRSRSNPPRKIPPFRRSLVVFQKVDADRNGGGGGGGDDFITRVLKENPSQVEPKFLVGDRFLTLREKQRSGKAPDFRVFKLLKRLLGESGLKKEGDEGGGVRGGEASSPVYLKDILREFRGKLYVPEEVFKGNLSEEEEFERNLQELPAMTFEDFQKHLMAGKIKLLTSRSDVGSPPDIGYRDFVVDLKEMPGDKSIQKTKWRVIELLAALCFCLSYVGKLPEYPHPVASSISSRVMVELGMITALIAVAGAVITGFVASAVFVVTGFLYAATFYVVWPLARPFLKLALGLVSNIAERIWEYIIDMFSEGGIFSKIYEFYTFGGISASLEMLKPIMLVLVTMVLLVRFTLSRRPKNFRKWDIWQGIEFGQSKPQARVDMSYFILLCGFQGSTGVKFSDVAGIDEAVEELQEFLIYLIGTTGIADNGDWKISLQLRFTNS</sequence>